<dbReference type="Gene3D" id="1.10.3090.10">
    <property type="entry name" value="cca-adding enzyme, domain 2"/>
    <property type="match status" value="1"/>
</dbReference>
<evidence type="ECO:0000259" key="9">
    <source>
        <dbReference type="PROSITE" id="PS51671"/>
    </source>
</evidence>
<dbReference type="SUPFAM" id="SSF81301">
    <property type="entry name" value="Nucleotidyltransferase"/>
    <property type="match status" value="1"/>
</dbReference>
<dbReference type="KEGG" id="tzo:THMIRHAT_14040"/>
<dbReference type="SMART" id="SM00471">
    <property type="entry name" value="HDc"/>
    <property type="match status" value="1"/>
</dbReference>
<comment type="catalytic activity">
    <reaction evidence="7">
        <text>guanosine 3',5'-bis(diphosphate) + H2O = GDP + diphosphate + H(+)</text>
        <dbReference type="Rhea" id="RHEA:14253"/>
        <dbReference type="ChEBI" id="CHEBI:15377"/>
        <dbReference type="ChEBI" id="CHEBI:15378"/>
        <dbReference type="ChEBI" id="CHEBI:33019"/>
        <dbReference type="ChEBI" id="CHEBI:58189"/>
        <dbReference type="ChEBI" id="CHEBI:77828"/>
        <dbReference type="EC" id="3.1.7.2"/>
    </reaction>
</comment>
<evidence type="ECO:0000256" key="5">
    <source>
        <dbReference type="ARBA" id="ARBA00022842"/>
    </source>
</evidence>
<dbReference type="PANTHER" id="PTHR47320:SF1">
    <property type="entry name" value="BIFUNCTIONAL URIDYLYLTRANSFERASE_URIDYLYL-REMOVING ENZYME"/>
    <property type="match status" value="1"/>
</dbReference>
<keyword evidence="12" id="KW-1185">Reference proteome</keyword>
<dbReference type="PROSITE" id="PS51671">
    <property type="entry name" value="ACT"/>
    <property type="match status" value="2"/>
</dbReference>
<dbReference type="EC" id="2.7.7.59" evidence="8"/>
<keyword evidence="2 8" id="KW-0548">Nucleotidyltransferase</keyword>
<keyword evidence="1 8" id="KW-0808">Transferase</keyword>
<feature type="domain" description="HD" evidence="10">
    <location>
        <begin position="469"/>
        <end position="591"/>
    </location>
</feature>
<accession>A0A6F8PNN0</accession>
<dbReference type="Pfam" id="PF01966">
    <property type="entry name" value="HD"/>
    <property type="match status" value="1"/>
</dbReference>
<dbReference type="EC" id="3.1.4.-" evidence="8"/>
<dbReference type="Pfam" id="PF08335">
    <property type="entry name" value="GlnD_UR_UTase"/>
    <property type="match status" value="1"/>
</dbReference>
<protein>
    <recommendedName>
        <fullName evidence="8">Bifunctional uridylyltransferase/uridylyl-removing enzyme</fullName>
        <shortName evidence="8">UTase/UR</shortName>
    </recommendedName>
    <alternativeName>
        <fullName evidence="8">Bifunctional [protein-PII] modification enzyme</fullName>
    </alternativeName>
    <alternativeName>
        <fullName evidence="8">Bifunctional nitrogen sensor protein</fullName>
    </alternativeName>
    <domain>
        <recommendedName>
            <fullName evidence="8">[Protein-PII] uridylyltransferase</fullName>
            <shortName evidence="8">PII uridylyltransferase</shortName>
            <shortName evidence="8">UTase</shortName>
            <ecNumber evidence="8">2.7.7.59</ecNumber>
        </recommendedName>
    </domain>
    <domain>
        <recommendedName>
            <fullName evidence="8">[Protein-PII]-UMP uridylyl-removing enzyme</fullName>
            <shortName evidence="8">UR</shortName>
            <ecNumber evidence="8">3.1.4.-</ecNumber>
        </recommendedName>
    </domain>
</protein>
<keyword evidence="6 8" id="KW-0511">Multifunctional enzyme</keyword>
<dbReference type="GO" id="GO:0008081">
    <property type="term" value="F:phosphoric diester hydrolase activity"/>
    <property type="evidence" value="ECO:0007669"/>
    <property type="project" value="UniProtKB-UniRule"/>
</dbReference>
<dbReference type="CDD" id="cd04899">
    <property type="entry name" value="ACT_ACR-UUR-like_2"/>
    <property type="match status" value="1"/>
</dbReference>
<dbReference type="Proteomes" id="UP000501466">
    <property type="component" value="Chromosome"/>
</dbReference>
<dbReference type="InterPro" id="IPR013546">
    <property type="entry name" value="PII_UdlTrfase/GS_AdlTrfase"/>
</dbReference>
<evidence type="ECO:0000256" key="8">
    <source>
        <dbReference type="HAMAP-Rule" id="MF_00277"/>
    </source>
</evidence>
<comment type="function">
    <text evidence="8">Modifies, by uridylylation and deuridylylation, the PII regulatory proteins (GlnB and homologs), in response to the nitrogen status of the cell that GlnD senses through the glutamine level. Under low glutamine levels, catalyzes the conversion of the PII proteins and UTP to PII-UMP and PPi, while under higher glutamine levels, GlnD hydrolyzes PII-UMP to PII and UMP (deuridylylation). Thus, controls uridylylation state and activity of the PII proteins, and plays an important role in the regulation of nitrogen metabolism.</text>
</comment>
<reference evidence="12" key="1">
    <citation type="submission" date="2019-11" db="EMBL/GenBank/DDBJ databases">
        <title>Isolation and characterization of two novel species in the genus Thiomicrorhabdus.</title>
        <authorList>
            <person name="Mochizuki J."/>
            <person name="Kojima H."/>
            <person name="Fukui M."/>
        </authorList>
    </citation>
    <scope>NUCLEOTIDE SEQUENCE [LARGE SCALE GENOMIC DNA]</scope>
    <source>
        <strain evidence="12">AkT22</strain>
    </source>
</reference>
<proteinExistence type="inferred from homology"/>
<dbReference type="InterPro" id="IPR006674">
    <property type="entry name" value="HD_domain"/>
</dbReference>
<evidence type="ECO:0000256" key="1">
    <source>
        <dbReference type="ARBA" id="ARBA00022679"/>
    </source>
</evidence>
<comment type="catalytic activity">
    <reaction evidence="8">
        <text>[protein-PII]-uridylyl-L-tyrosine + H2O = [protein-PII]-L-tyrosine + UMP + H(+)</text>
        <dbReference type="Rhea" id="RHEA:48600"/>
        <dbReference type="Rhea" id="RHEA-COMP:12147"/>
        <dbReference type="Rhea" id="RHEA-COMP:12148"/>
        <dbReference type="ChEBI" id="CHEBI:15377"/>
        <dbReference type="ChEBI" id="CHEBI:15378"/>
        <dbReference type="ChEBI" id="CHEBI:46858"/>
        <dbReference type="ChEBI" id="CHEBI:57865"/>
        <dbReference type="ChEBI" id="CHEBI:90602"/>
    </reaction>
</comment>
<dbReference type="GO" id="GO:0006808">
    <property type="term" value="P:regulation of nitrogen utilization"/>
    <property type="evidence" value="ECO:0007669"/>
    <property type="project" value="UniProtKB-UniRule"/>
</dbReference>
<dbReference type="SUPFAM" id="SSF55021">
    <property type="entry name" value="ACT-like"/>
    <property type="match status" value="1"/>
</dbReference>
<dbReference type="NCBIfam" id="TIGR01693">
    <property type="entry name" value="UTase_glnD"/>
    <property type="match status" value="1"/>
</dbReference>
<keyword evidence="4 8" id="KW-0378">Hydrolase</keyword>
<evidence type="ECO:0000256" key="2">
    <source>
        <dbReference type="ARBA" id="ARBA00022695"/>
    </source>
</evidence>
<feature type="domain" description="ACT" evidence="9">
    <location>
        <begin position="818"/>
        <end position="889"/>
    </location>
</feature>
<feature type="region of interest" description="Uridylyltransferase" evidence="8">
    <location>
        <begin position="1"/>
        <end position="349"/>
    </location>
</feature>
<dbReference type="CDD" id="cd05401">
    <property type="entry name" value="NT_GlnE_GlnD_like"/>
    <property type="match status" value="1"/>
</dbReference>
<dbReference type="InterPro" id="IPR010043">
    <property type="entry name" value="UTase/UR"/>
</dbReference>
<comment type="domain">
    <text evidence="8">Has four distinct domains: an N-terminal nucleotidyltransferase (NT) domain responsible for UTase activity, a central HD domain that encodes UR activity, and two C-terminal ACT domains that seem to have a role in glutamine sensing.</text>
</comment>
<dbReference type="GO" id="GO:0008773">
    <property type="term" value="F:[protein-PII] uridylyltransferase activity"/>
    <property type="evidence" value="ECO:0007669"/>
    <property type="project" value="UniProtKB-UniRule"/>
</dbReference>
<dbReference type="GO" id="GO:0008893">
    <property type="term" value="F:guanosine-3',5'-bis(diphosphate) 3'-diphosphatase activity"/>
    <property type="evidence" value="ECO:0007669"/>
    <property type="project" value="UniProtKB-EC"/>
</dbReference>
<dbReference type="RefSeq" id="WP_173291441.1">
    <property type="nucleotide sequence ID" value="NZ_AP021888.1"/>
</dbReference>
<name>A0A6F8PNN0_9GAMM</name>
<comment type="caution">
    <text evidence="8">Lacks conserved residue(s) required for the propagation of feature annotation.</text>
</comment>
<dbReference type="PANTHER" id="PTHR47320">
    <property type="entry name" value="BIFUNCTIONAL URIDYLYLTRANSFERASE/URIDYLYL-REMOVING ENZYME"/>
    <property type="match status" value="1"/>
</dbReference>
<keyword evidence="3" id="KW-0677">Repeat</keyword>
<evidence type="ECO:0000259" key="10">
    <source>
        <dbReference type="PROSITE" id="PS51831"/>
    </source>
</evidence>
<comment type="activity regulation">
    <text evidence="8">Uridylyltransferase (UTase) activity is inhibited by glutamine, while glutamine activates uridylyl-removing (UR) activity.</text>
</comment>
<dbReference type="PROSITE" id="PS51831">
    <property type="entry name" value="HD"/>
    <property type="match status" value="1"/>
</dbReference>
<evidence type="ECO:0000313" key="11">
    <source>
        <dbReference type="EMBL" id="BBP43658.1"/>
    </source>
</evidence>
<sequence>MTDIIKDSTPSSTPFPALSNFVLLLQKQDMNEALKVGRKLLKAFNEQQFQNFDAHTSVELLIQERTSFVDQLLKKIWKHFIPVTAQSEVSLIAVGGYGRKELQPFSDIDILLISEQCTELEEPFSKLVTFLWDIGFKVGHAIRSFQETIDAAKEDVATATNLLESRWLSGNYEHFQKLQMLWRSKKFWPSEEFYNAKVAEQNQRHKRFNDAFYQLEPNIKESPGGLRDLHTLLWVAKRHFGADSLQELVGRSFISTEEYQEIKSAYLFLNRIRFTLHRLKNRLEDRLLFDNQQQVAHALGYIENDERKAVEHFMSRYYQNVSIIAKLNEILLQHFNEEIFNQGKPVITEINPRFQIVNDYLDVQQDNLFQKNPTALLEIFIILENYTHVIKGIRSRTIRLIRTHLYLIDEQFRKDPINKALFIEIFRQPKGVHAAIQRMHSYGILGAYLPVFQKVCGLMQFNIFHAYTVDEHTILVIRHLRRFFVDDYAYEYPTAHQVAKNLCKPEILILSGLFHDIAKGRGGSHEVLGAEDAKQFSTCHNLTQKDSDLLSWLVLKHLDFSSVAQRKDLSDPEVIQSFAKLVGSQERLDYLYLLTVADVLSTSKEVWNEWKNSLFLQLYNATSKALDKADTIPKDRKKLALYNQEKAKDILMQRNITSQDFQWFWEDFATTHFFTQQSAREIARMTKLLYTQNPQEIYIHIEAKTQKGASELIILMPGRDYLFAHFTHILEQLNLNIVEAKLYTGNENISLVLVYFLDTAHNPVTDENILKQIQETLENGLKQEVPSKTISKALNRRIRCFDTPTEIVFAQLNSKWTELTINTKDIPGLLAKIAQAFKKCKVRVHDAKIHTIGEKAEDVFLISNLNNEALEDEKMQLLLKEELLTAIEC</sequence>
<dbReference type="InterPro" id="IPR003607">
    <property type="entry name" value="HD/PDEase_dom"/>
</dbReference>
<dbReference type="InterPro" id="IPR043519">
    <property type="entry name" value="NT_sf"/>
</dbReference>
<gene>
    <name evidence="8 11" type="primary">glnD</name>
    <name evidence="11" type="ORF">THMIRHAT_14040</name>
</gene>
<evidence type="ECO:0000256" key="4">
    <source>
        <dbReference type="ARBA" id="ARBA00022801"/>
    </source>
</evidence>
<dbReference type="HAMAP" id="MF_00277">
    <property type="entry name" value="PII_uridylyl_transf"/>
    <property type="match status" value="1"/>
</dbReference>
<dbReference type="CDD" id="cd00077">
    <property type="entry name" value="HDc"/>
    <property type="match status" value="1"/>
</dbReference>
<comment type="catalytic activity">
    <reaction evidence="8">
        <text>[protein-PII]-L-tyrosine + UTP = [protein-PII]-uridylyl-L-tyrosine + diphosphate</text>
        <dbReference type="Rhea" id="RHEA:13673"/>
        <dbReference type="Rhea" id="RHEA-COMP:12147"/>
        <dbReference type="Rhea" id="RHEA-COMP:12148"/>
        <dbReference type="ChEBI" id="CHEBI:33019"/>
        <dbReference type="ChEBI" id="CHEBI:46398"/>
        <dbReference type="ChEBI" id="CHEBI:46858"/>
        <dbReference type="ChEBI" id="CHEBI:90602"/>
        <dbReference type="EC" id="2.7.7.59"/>
    </reaction>
</comment>
<dbReference type="PIRSF" id="PIRSF006288">
    <property type="entry name" value="PII_uridyltransf"/>
    <property type="match status" value="1"/>
</dbReference>
<evidence type="ECO:0000256" key="3">
    <source>
        <dbReference type="ARBA" id="ARBA00022737"/>
    </source>
</evidence>
<dbReference type="EMBL" id="AP021888">
    <property type="protein sequence ID" value="BBP43658.1"/>
    <property type="molecule type" value="Genomic_DNA"/>
</dbReference>
<dbReference type="AlphaFoldDB" id="A0A6F8PNN0"/>
<comment type="similarity">
    <text evidence="8">Belongs to the GlnD family.</text>
</comment>
<dbReference type="SUPFAM" id="SSF81593">
    <property type="entry name" value="Nucleotidyltransferase substrate binding subunit/domain"/>
    <property type="match status" value="1"/>
</dbReference>
<organism evidence="11 12">
    <name type="scientific">Thiosulfativibrio zosterae</name>
    <dbReference type="NCBI Taxonomy" id="2675053"/>
    <lineage>
        <taxon>Bacteria</taxon>
        <taxon>Pseudomonadati</taxon>
        <taxon>Pseudomonadota</taxon>
        <taxon>Gammaproteobacteria</taxon>
        <taxon>Thiotrichales</taxon>
        <taxon>Piscirickettsiaceae</taxon>
        <taxon>Thiosulfativibrio</taxon>
    </lineage>
</organism>
<keyword evidence="5 8" id="KW-0460">Magnesium</keyword>
<dbReference type="InterPro" id="IPR045865">
    <property type="entry name" value="ACT-like_dom_sf"/>
</dbReference>
<comment type="cofactor">
    <cofactor evidence="8">
        <name>Mg(2+)</name>
        <dbReference type="ChEBI" id="CHEBI:18420"/>
    </cofactor>
</comment>
<evidence type="ECO:0000256" key="7">
    <source>
        <dbReference type="ARBA" id="ARBA00047968"/>
    </source>
</evidence>
<dbReference type="SUPFAM" id="SSF109604">
    <property type="entry name" value="HD-domain/PDEase-like"/>
    <property type="match status" value="1"/>
</dbReference>
<feature type="domain" description="ACT" evidence="9">
    <location>
        <begin position="711"/>
        <end position="788"/>
    </location>
</feature>
<evidence type="ECO:0000256" key="6">
    <source>
        <dbReference type="ARBA" id="ARBA00023268"/>
    </source>
</evidence>
<evidence type="ECO:0000313" key="12">
    <source>
        <dbReference type="Proteomes" id="UP000501466"/>
    </source>
</evidence>
<dbReference type="InterPro" id="IPR002912">
    <property type="entry name" value="ACT_dom"/>
</dbReference>